<keyword evidence="5 10" id="KW-0418">Kinase</keyword>
<evidence type="ECO:0000259" key="9">
    <source>
        <dbReference type="SMART" id="SM00562"/>
    </source>
</evidence>
<evidence type="ECO:0000256" key="4">
    <source>
        <dbReference type="ARBA" id="ARBA00022679"/>
    </source>
</evidence>
<dbReference type="PANTHER" id="PTHR11349">
    <property type="entry name" value="NUCLEOSIDE DIPHOSPHATE KINASE"/>
    <property type="match status" value="1"/>
</dbReference>
<reference evidence="10 11" key="1">
    <citation type="submission" date="2024-09" db="EMBL/GenBank/DDBJ databases">
        <authorList>
            <person name="Sun Q."/>
            <person name="Mori K."/>
        </authorList>
    </citation>
    <scope>NUCLEOTIDE SEQUENCE [LARGE SCALE GENOMIC DNA]</scope>
    <source>
        <strain evidence="10 11">JCM 11201</strain>
    </source>
</reference>
<keyword evidence="6" id="KW-0546">Nucleotide metabolism</keyword>
<dbReference type="Pfam" id="PF00334">
    <property type="entry name" value="NDK"/>
    <property type="match status" value="1"/>
</dbReference>
<dbReference type="RefSeq" id="WP_379948487.1">
    <property type="nucleotide sequence ID" value="NZ_JBHMAF010000022.1"/>
</dbReference>
<evidence type="ECO:0000313" key="10">
    <source>
        <dbReference type="EMBL" id="MFB9758221.1"/>
    </source>
</evidence>
<accession>A0ABV5WC99</accession>
<evidence type="ECO:0000256" key="8">
    <source>
        <dbReference type="RuleBase" id="RU004011"/>
    </source>
</evidence>
<evidence type="ECO:0000256" key="2">
    <source>
        <dbReference type="ARBA" id="ARBA00008142"/>
    </source>
</evidence>
<sequence length="285" mass="33636">MNWDNLGFVICKPDAVYLHLEQEILSFLRQKGFQILACKYVTITPDLCKLLYWDGYRNSPKLWELKSEFFHLGESLCVLVQGTPQSPYKSVSELISQKWKGDFRPEKVKEGTVRHTFGSMSRIFNLFHSSDCTSAAKKEAALFFTDKELGRSIYQGVSCLPKQKKKRNLNLDVTDIYFRIKQQCIQASSIHPEVKRKYRNYIDEKHYQAMGVSKSEKEIWLYKTLKKEYRKFYHVIHEDELLKCITDYEGFKKIDYDTLFQVFAAMDLNLTKWETCLLKTTMLNF</sequence>
<comment type="caution">
    <text evidence="7">Lacks conserved residue(s) required for the propagation of feature annotation.</text>
</comment>
<dbReference type="SUPFAM" id="SSF54919">
    <property type="entry name" value="Nucleoside diphosphate kinase, NDK"/>
    <property type="match status" value="1"/>
</dbReference>
<dbReference type="PROSITE" id="PS51374">
    <property type="entry name" value="NDPK_LIKE"/>
    <property type="match status" value="1"/>
</dbReference>
<evidence type="ECO:0000256" key="6">
    <source>
        <dbReference type="ARBA" id="ARBA00023080"/>
    </source>
</evidence>
<keyword evidence="4" id="KW-0808">Transferase</keyword>
<evidence type="ECO:0000313" key="11">
    <source>
        <dbReference type="Proteomes" id="UP001589609"/>
    </source>
</evidence>
<feature type="domain" description="Nucleoside diphosphate kinase-like" evidence="9">
    <location>
        <begin position="4"/>
        <end position="151"/>
    </location>
</feature>
<gene>
    <name evidence="10" type="ORF">ACFFMS_06755</name>
</gene>
<keyword evidence="11" id="KW-1185">Reference proteome</keyword>
<organism evidence="10 11">
    <name type="scientific">Ectobacillus funiculus</name>
    <dbReference type="NCBI Taxonomy" id="137993"/>
    <lineage>
        <taxon>Bacteria</taxon>
        <taxon>Bacillati</taxon>
        <taxon>Bacillota</taxon>
        <taxon>Bacilli</taxon>
        <taxon>Bacillales</taxon>
        <taxon>Bacillaceae</taxon>
        <taxon>Ectobacillus</taxon>
    </lineage>
</organism>
<comment type="caution">
    <text evidence="10">The sequence shown here is derived from an EMBL/GenBank/DDBJ whole genome shotgun (WGS) entry which is preliminary data.</text>
</comment>
<dbReference type="InterPro" id="IPR001564">
    <property type="entry name" value="Nucleoside_diP_kinase"/>
</dbReference>
<dbReference type="Proteomes" id="UP001589609">
    <property type="component" value="Unassembled WGS sequence"/>
</dbReference>
<proteinExistence type="inferred from homology"/>
<dbReference type="GO" id="GO:0016301">
    <property type="term" value="F:kinase activity"/>
    <property type="evidence" value="ECO:0007669"/>
    <property type="project" value="UniProtKB-KW"/>
</dbReference>
<dbReference type="Gene3D" id="3.30.70.141">
    <property type="entry name" value="Nucleoside diphosphate kinase-like domain"/>
    <property type="match status" value="1"/>
</dbReference>
<evidence type="ECO:0000256" key="7">
    <source>
        <dbReference type="PROSITE-ProRule" id="PRU00706"/>
    </source>
</evidence>
<comment type="cofactor">
    <cofactor evidence="1">
        <name>Mg(2+)</name>
        <dbReference type="ChEBI" id="CHEBI:18420"/>
    </cofactor>
</comment>
<evidence type="ECO:0000256" key="1">
    <source>
        <dbReference type="ARBA" id="ARBA00001946"/>
    </source>
</evidence>
<dbReference type="SMART" id="SM00562">
    <property type="entry name" value="NDK"/>
    <property type="match status" value="1"/>
</dbReference>
<dbReference type="PRINTS" id="PR01243">
    <property type="entry name" value="NUCDPKINASE"/>
</dbReference>
<protein>
    <recommendedName>
        <fullName evidence="3">nucleoside-diphosphate kinase</fullName>
        <ecNumber evidence="3">2.7.4.6</ecNumber>
    </recommendedName>
</protein>
<dbReference type="InterPro" id="IPR034907">
    <property type="entry name" value="NDK-like_dom"/>
</dbReference>
<evidence type="ECO:0000256" key="5">
    <source>
        <dbReference type="ARBA" id="ARBA00022777"/>
    </source>
</evidence>
<comment type="similarity">
    <text evidence="2 7 8">Belongs to the NDK family.</text>
</comment>
<name>A0ABV5WC99_9BACI</name>
<evidence type="ECO:0000256" key="3">
    <source>
        <dbReference type="ARBA" id="ARBA00012966"/>
    </source>
</evidence>
<dbReference type="EMBL" id="JBHMAF010000022">
    <property type="protein sequence ID" value="MFB9758221.1"/>
    <property type="molecule type" value="Genomic_DNA"/>
</dbReference>
<dbReference type="EC" id="2.7.4.6" evidence="3"/>
<dbReference type="InterPro" id="IPR036850">
    <property type="entry name" value="NDK-like_dom_sf"/>
</dbReference>